<dbReference type="AlphaFoldDB" id="A0A8T2K3F7"/>
<accession>A0A8T2K3F7</accession>
<evidence type="ECO:0000313" key="1">
    <source>
        <dbReference type="EMBL" id="KAG8450948.1"/>
    </source>
</evidence>
<reference evidence="1" key="1">
    <citation type="thesis" date="2020" institute="ProQuest LLC" country="789 East Eisenhower Parkway, Ann Arbor, MI, USA">
        <title>Comparative Genomics and Chromosome Evolution.</title>
        <authorList>
            <person name="Mudd A.B."/>
        </authorList>
    </citation>
    <scope>NUCLEOTIDE SEQUENCE</scope>
    <source>
        <strain evidence="1">Female2</strain>
        <tissue evidence="1">Blood</tissue>
    </source>
</reference>
<gene>
    <name evidence="1" type="ORF">GDO86_003290</name>
</gene>
<sequence>MSLHIDVLNYSNKTDRILFLKVSLKPFSFNPFKVKAVNWFTSHLNMLKEMEKCVLKKNKQTHNQAYLI</sequence>
<dbReference type="Proteomes" id="UP000812440">
    <property type="component" value="Chromosome 2"/>
</dbReference>
<proteinExistence type="predicted"/>
<organism evidence="1 2">
    <name type="scientific">Hymenochirus boettgeri</name>
    <name type="common">Congo dwarf clawed frog</name>
    <dbReference type="NCBI Taxonomy" id="247094"/>
    <lineage>
        <taxon>Eukaryota</taxon>
        <taxon>Metazoa</taxon>
        <taxon>Chordata</taxon>
        <taxon>Craniata</taxon>
        <taxon>Vertebrata</taxon>
        <taxon>Euteleostomi</taxon>
        <taxon>Amphibia</taxon>
        <taxon>Batrachia</taxon>
        <taxon>Anura</taxon>
        <taxon>Pipoidea</taxon>
        <taxon>Pipidae</taxon>
        <taxon>Pipinae</taxon>
        <taxon>Hymenochirus</taxon>
    </lineage>
</organism>
<evidence type="ECO:0000313" key="2">
    <source>
        <dbReference type="Proteomes" id="UP000812440"/>
    </source>
</evidence>
<name>A0A8T2K3F7_9PIPI</name>
<comment type="caution">
    <text evidence="1">The sequence shown here is derived from an EMBL/GenBank/DDBJ whole genome shotgun (WGS) entry which is preliminary data.</text>
</comment>
<dbReference type="EMBL" id="JAACNH010000002">
    <property type="protein sequence ID" value="KAG8450948.1"/>
    <property type="molecule type" value="Genomic_DNA"/>
</dbReference>
<keyword evidence="2" id="KW-1185">Reference proteome</keyword>
<protein>
    <submittedName>
        <fullName evidence="1">Uncharacterized protein</fullName>
    </submittedName>
</protein>